<feature type="transmembrane region" description="Helical" evidence="1">
    <location>
        <begin position="109"/>
        <end position="129"/>
    </location>
</feature>
<organism evidence="2 3">
    <name type="scientific">Penicillium fimorum</name>
    <dbReference type="NCBI Taxonomy" id="1882269"/>
    <lineage>
        <taxon>Eukaryota</taxon>
        <taxon>Fungi</taxon>
        <taxon>Dikarya</taxon>
        <taxon>Ascomycota</taxon>
        <taxon>Pezizomycotina</taxon>
        <taxon>Eurotiomycetes</taxon>
        <taxon>Eurotiomycetidae</taxon>
        <taxon>Eurotiales</taxon>
        <taxon>Aspergillaceae</taxon>
        <taxon>Penicillium</taxon>
    </lineage>
</organism>
<name>A0A9X0CAN8_9EURO</name>
<dbReference type="Proteomes" id="UP001149954">
    <property type="component" value="Unassembled WGS sequence"/>
</dbReference>
<dbReference type="OrthoDB" id="3449024at2759"/>
<keyword evidence="1" id="KW-0472">Membrane</keyword>
<reference evidence="2" key="1">
    <citation type="submission" date="2022-12" db="EMBL/GenBank/DDBJ databases">
        <authorList>
            <person name="Petersen C."/>
        </authorList>
    </citation>
    <scope>NUCLEOTIDE SEQUENCE</scope>
    <source>
        <strain evidence="2">IBT 29495</strain>
    </source>
</reference>
<proteinExistence type="predicted"/>
<evidence type="ECO:0000256" key="1">
    <source>
        <dbReference type="SAM" id="Phobius"/>
    </source>
</evidence>
<dbReference type="EMBL" id="JAPWDS010000002">
    <property type="protein sequence ID" value="KAJ5515166.1"/>
    <property type="molecule type" value="Genomic_DNA"/>
</dbReference>
<sequence>MLVNYITVRYIPFHASVLVFSHKVRSTAGGFISYFTSPPWNSSPIPSIWQMPLQPDGGKEYTAITCGSLCVIFFLIVLATSGNIPSTAPWWDARRVHTHYWAHLEGTQAGSVFIMVSGAFYVVHSAALMREIQKVTEIDPIIADLPFASAAALFSAFMLAAIAISLLTFRDYGAELTQLLNDLLWMALILAGPIFLKRGFDQSCCSIVYALGSGIHMHHTGPIAWNGGLVFLPMMVFFGLQINADLWYV</sequence>
<keyword evidence="1" id="KW-0812">Transmembrane</keyword>
<feature type="transmembrane region" description="Helical" evidence="1">
    <location>
        <begin position="141"/>
        <end position="167"/>
    </location>
</feature>
<feature type="transmembrane region" description="Helical" evidence="1">
    <location>
        <begin position="179"/>
        <end position="196"/>
    </location>
</feature>
<dbReference type="AlphaFoldDB" id="A0A9X0CAN8"/>
<gene>
    <name evidence="2" type="ORF">N7463_004718</name>
</gene>
<comment type="caution">
    <text evidence="2">The sequence shown here is derived from an EMBL/GenBank/DDBJ whole genome shotgun (WGS) entry which is preliminary data.</text>
</comment>
<evidence type="ECO:0000313" key="2">
    <source>
        <dbReference type="EMBL" id="KAJ5515166.1"/>
    </source>
</evidence>
<evidence type="ECO:0000313" key="3">
    <source>
        <dbReference type="Proteomes" id="UP001149954"/>
    </source>
</evidence>
<protein>
    <submittedName>
        <fullName evidence="2">Uncharacterized protein</fullName>
    </submittedName>
</protein>
<keyword evidence="1" id="KW-1133">Transmembrane helix</keyword>
<accession>A0A9X0CAN8</accession>
<feature type="transmembrane region" description="Helical" evidence="1">
    <location>
        <begin position="223"/>
        <end position="242"/>
    </location>
</feature>
<reference evidence="2" key="2">
    <citation type="journal article" date="2023" name="IMA Fungus">
        <title>Comparative genomic study of the Penicillium genus elucidates a diverse pangenome and 15 lateral gene transfer events.</title>
        <authorList>
            <person name="Petersen C."/>
            <person name="Sorensen T."/>
            <person name="Nielsen M.R."/>
            <person name="Sondergaard T.E."/>
            <person name="Sorensen J.L."/>
            <person name="Fitzpatrick D.A."/>
            <person name="Frisvad J.C."/>
            <person name="Nielsen K.L."/>
        </authorList>
    </citation>
    <scope>NUCLEOTIDE SEQUENCE</scope>
    <source>
        <strain evidence="2">IBT 29495</strain>
    </source>
</reference>
<feature type="transmembrane region" description="Helical" evidence="1">
    <location>
        <begin position="61"/>
        <end position="81"/>
    </location>
</feature>
<keyword evidence="3" id="KW-1185">Reference proteome</keyword>